<sequence>MVSFGIVTLVILAVGLTTLTNQGLKPEEWIAMAILASIGTLLLTFGIRQVRIAERSESNSTEATNDHFKTLQNRFVEDLSKHPTIRSSTHASLQHRFANFDLGRLNLWGWLLFLATLTFLGLEIAVVVTLFAGNIDRRLMHGIGLVLLITTVGFFAAAKSLLAAVGISIWLD</sequence>
<name>A0A518AHP6_9BACT</name>
<accession>A0A518AHP6</accession>
<keyword evidence="1" id="KW-0472">Membrane</keyword>
<feature type="transmembrane region" description="Helical" evidence="1">
    <location>
        <begin position="143"/>
        <end position="171"/>
    </location>
</feature>
<keyword evidence="1" id="KW-0812">Transmembrane</keyword>
<keyword evidence="3" id="KW-1185">Reference proteome</keyword>
<dbReference type="AlphaFoldDB" id="A0A518AHP6"/>
<dbReference type="EMBL" id="CP036278">
    <property type="protein sequence ID" value="QDU54258.1"/>
    <property type="molecule type" value="Genomic_DNA"/>
</dbReference>
<gene>
    <name evidence="2" type="ORF">Pan181_04380</name>
</gene>
<protein>
    <submittedName>
        <fullName evidence="2">Uncharacterized protein</fullName>
    </submittedName>
</protein>
<dbReference type="KEGG" id="amuc:Pan181_04380"/>
<evidence type="ECO:0000313" key="3">
    <source>
        <dbReference type="Proteomes" id="UP000315750"/>
    </source>
</evidence>
<evidence type="ECO:0000313" key="2">
    <source>
        <dbReference type="EMBL" id="QDU54258.1"/>
    </source>
</evidence>
<organism evidence="2 3">
    <name type="scientific">Aeoliella mucimassa</name>
    <dbReference type="NCBI Taxonomy" id="2527972"/>
    <lineage>
        <taxon>Bacteria</taxon>
        <taxon>Pseudomonadati</taxon>
        <taxon>Planctomycetota</taxon>
        <taxon>Planctomycetia</taxon>
        <taxon>Pirellulales</taxon>
        <taxon>Lacipirellulaceae</taxon>
        <taxon>Aeoliella</taxon>
    </lineage>
</organism>
<proteinExistence type="predicted"/>
<feature type="transmembrane region" description="Helical" evidence="1">
    <location>
        <begin position="29"/>
        <end position="47"/>
    </location>
</feature>
<reference evidence="2 3" key="1">
    <citation type="submission" date="2019-02" db="EMBL/GenBank/DDBJ databases">
        <title>Deep-cultivation of Planctomycetes and their phenomic and genomic characterization uncovers novel biology.</title>
        <authorList>
            <person name="Wiegand S."/>
            <person name="Jogler M."/>
            <person name="Boedeker C."/>
            <person name="Pinto D."/>
            <person name="Vollmers J."/>
            <person name="Rivas-Marin E."/>
            <person name="Kohn T."/>
            <person name="Peeters S.H."/>
            <person name="Heuer A."/>
            <person name="Rast P."/>
            <person name="Oberbeckmann S."/>
            <person name="Bunk B."/>
            <person name="Jeske O."/>
            <person name="Meyerdierks A."/>
            <person name="Storesund J.E."/>
            <person name="Kallscheuer N."/>
            <person name="Luecker S."/>
            <person name="Lage O.M."/>
            <person name="Pohl T."/>
            <person name="Merkel B.J."/>
            <person name="Hornburger P."/>
            <person name="Mueller R.-W."/>
            <person name="Bruemmer F."/>
            <person name="Labrenz M."/>
            <person name="Spormann A.M."/>
            <person name="Op den Camp H."/>
            <person name="Overmann J."/>
            <person name="Amann R."/>
            <person name="Jetten M.S.M."/>
            <person name="Mascher T."/>
            <person name="Medema M.H."/>
            <person name="Devos D.P."/>
            <person name="Kaster A.-K."/>
            <person name="Ovreas L."/>
            <person name="Rohde M."/>
            <person name="Galperin M.Y."/>
            <person name="Jogler C."/>
        </authorList>
    </citation>
    <scope>NUCLEOTIDE SEQUENCE [LARGE SCALE GENOMIC DNA]</scope>
    <source>
        <strain evidence="2 3">Pan181</strain>
    </source>
</reference>
<dbReference type="Proteomes" id="UP000315750">
    <property type="component" value="Chromosome"/>
</dbReference>
<keyword evidence="1" id="KW-1133">Transmembrane helix</keyword>
<feature type="transmembrane region" description="Helical" evidence="1">
    <location>
        <begin position="107"/>
        <end position="131"/>
    </location>
</feature>
<evidence type="ECO:0000256" key="1">
    <source>
        <dbReference type="SAM" id="Phobius"/>
    </source>
</evidence>